<gene>
    <name evidence="2" type="ORF">ALC62_09123</name>
</gene>
<keyword evidence="3" id="KW-1185">Reference proteome</keyword>
<dbReference type="Proteomes" id="UP000078542">
    <property type="component" value="Unassembled WGS sequence"/>
</dbReference>
<dbReference type="EMBL" id="KQ977754">
    <property type="protein sequence ID" value="KYN00061.1"/>
    <property type="molecule type" value="Genomic_DNA"/>
</dbReference>
<evidence type="ECO:0000256" key="1">
    <source>
        <dbReference type="SAM" id="MobiDB-lite"/>
    </source>
</evidence>
<dbReference type="AlphaFoldDB" id="A0A195CH48"/>
<feature type="compositionally biased region" description="Polar residues" evidence="1">
    <location>
        <begin position="19"/>
        <end position="30"/>
    </location>
</feature>
<accession>A0A195CH48</accession>
<feature type="region of interest" description="Disordered" evidence="1">
    <location>
        <begin position="9"/>
        <end position="44"/>
    </location>
</feature>
<evidence type="ECO:0000313" key="3">
    <source>
        <dbReference type="Proteomes" id="UP000078542"/>
    </source>
</evidence>
<proteinExistence type="predicted"/>
<protein>
    <submittedName>
        <fullName evidence="2">Uncharacterized protein</fullName>
    </submittedName>
</protein>
<sequence length="140" mass="15126">MSIPLSFLIGSPPIDDEQSISSEVTNTSPRGSPVNHGENRVNRRSAEHDNLGTAGFALLDVHHGEVARSEFTHRTCVREKLGYDSHGSLLRSASGQLSVVCPKRREPFASQPASMKTGWHTVIDKAKVLPGSKTSPVSLL</sequence>
<reference evidence="2 3" key="1">
    <citation type="submission" date="2016-03" db="EMBL/GenBank/DDBJ databases">
        <title>Cyphomyrmex costatus WGS genome.</title>
        <authorList>
            <person name="Nygaard S."/>
            <person name="Hu H."/>
            <person name="Boomsma J."/>
            <person name="Zhang G."/>
        </authorList>
    </citation>
    <scope>NUCLEOTIDE SEQUENCE [LARGE SCALE GENOMIC DNA]</scope>
    <source>
        <strain evidence="2">MS0001</strain>
        <tissue evidence="2">Whole body</tissue>
    </source>
</reference>
<name>A0A195CH48_9HYME</name>
<organism evidence="2 3">
    <name type="scientific">Cyphomyrmex costatus</name>
    <dbReference type="NCBI Taxonomy" id="456900"/>
    <lineage>
        <taxon>Eukaryota</taxon>
        <taxon>Metazoa</taxon>
        <taxon>Ecdysozoa</taxon>
        <taxon>Arthropoda</taxon>
        <taxon>Hexapoda</taxon>
        <taxon>Insecta</taxon>
        <taxon>Pterygota</taxon>
        <taxon>Neoptera</taxon>
        <taxon>Endopterygota</taxon>
        <taxon>Hymenoptera</taxon>
        <taxon>Apocrita</taxon>
        <taxon>Aculeata</taxon>
        <taxon>Formicoidea</taxon>
        <taxon>Formicidae</taxon>
        <taxon>Myrmicinae</taxon>
        <taxon>Cyphomyrmex</taxon>
    </lineage>
</organism>
<evidence type="ECO:0000313" key="2">
    <source>
        <dbReference type="EMBL" id="KYN00061.1"/>
    </source>
</evidence>